<keyword evidence="10" id="KW-0812">Transmembrane</keyword>
<reference evidence="12 13" key="1">
    <citation type="submission" date="2020-08" db="EMBL/GenBank/DDBJ databases">
        <title>Sequencing the genomes of 1000 actinobacteria strains.</title>
        <authorList>
            <person name="Klenk H.-P."/>
        </authorList>
    </citation>
    <scope>NUCLEOTIDE SEQUENCE [LARGE SCALE GENOMIC DNA]</scope>
    <source>
        <strain evidence="12 13">DSM 45809</strain>
    </source>
</reference>
<comment type="catalytic activity">
    <reaction evidence="8">
        <text>L-seryl-[protein] + ATP = O-phospho-L-seryl-[protein] + ADP + H(+)</text>
        <dbReference type="Rhea" id="RHEA:17989"/>
        <dbReference type="Rhea" id="RHEA-COMP:9863"/>
        <dbReference type="Rhea" id="RHEA-COMP:11604"/>
        <dbReference type="ChEBI" id="CHEBI:15378"/>
        <dbReference type="ChEBI" id="CHEBI:29999"/>
        <dbReference type="ChEBI" id="CHEBI:30616"/>
        <dbReference type="ChEBI" id="CHEBI:83421"/>
        <dbReference type="ChEBI" id="CHEBI:456216"/>
        <dbReference type="EC" id="2.7.11.1"/>
    </reaction>
</comment>
<evidence type="ECO:0000256" key="6">
    <source>
        <dbReference type="ARBA" id="ARBA00022840"/>
    </source>
</evidence>
<evidence type="ECO:0000256" key="10">
    <source>
        <dbReference type="SAM" id="Phobius"/>
    </source>
</evidence>
<dbReference type="PROSITE" id="PS00108">
    <property type="entry name" value="PROTEIN_KINASE_ST"/>
    <property type="match status" value="1"/>
</dbReference>
<protein>
    <recommendedName>
        <fullName evidence="1">non-specific serine/threonine protein kinase</fullName>
        <ecNumber evidence="1">2.7.11.1</ecNumber>
    </recommendedName>
</protein>
<dbReference type="CDD" id="cd14014">
    <property type="entry name" value="STKc_PknB_like"/>
    <property type="match status" value="1"/>
</dbReference>
<dbReference type="Gene3D" id="1.10.510.10">
    <property type="entry name" value="Transferase(Phosphotransferase) domain 1"/>
    <property type="match status" value="1"/>
</dbReference>
<dbReference type="GO" id="GO:0005524">
    <property type="term" value="F:ATP binding"/>
    <property type="evidence" value="ECO:0007669"/>
    <property type="project" value="UniProtKB-KW"/>
</dbReference>
<feature type="domain" description="Protein kinase" evidence="11">
    <location>
        <begin position="12"/>
        <end position="275"/>
    </location>
</feature>
<dbReference type="FunFam" id="3.30.200.20:FF:000035">
    <property type="entry name" value="Serine/threonine protein kinase Stk1"/>
    <property type="match status" value="1"/>
</dbReference>
<dbReference type="EMBL" id="JACHNB010000001">
    <property type="protein sequence ID" value="MBB4742935.1"/>
    <property type="molecule type" value="Genomic_DNA"/>
</dbReference>
<feature type="transmembrane region" description="Helical" evidence="10">
    <location>
        <begin position="356"/>
        <end position="376"/>
    </location>
</feature>
<dbReference type="PROSITE" id="PS50011">
    <property type="entry name" value="PROTEIN_KINASE_DOM"/>
    <property type="match status" value="1"/>
</dbReference>
<dbReference type="PANTHER" id="PTHR43289">
    <property type="entry name" value="MITOGEN-ACTIVATED PROTEIN KINASE KINASE KINASE 20-RELATED"/>
    <property type="match status" value="1"/>
</dbReference>
<evidence type="ECO:0000256" key="5">
    <source>
        <dbReference type="ARBA" id="ARBA00022777"/>
    </source>
</evidence>
<keyword evidence="6" id="KW-0067">ATP-binding</keyword>
<sequence>MLSPGVVLHGRYQLTRLVAAGGMGEVWRADDLLLHRQIAVKVLLPALMADTQFIARFRAEARMMAALRHPGIAQIHDYGRDAAVGPYRFDYLVMEFIDGTPLSERIRRAGVLGADETLAVVAQVADALQAAHDAGIVHRDIKPNNLLVRPDGAIVVVDFGVARSAAGTTGLTATGVVLGSAHYMAPEQAEAQPVTAATDVYALGAVAFTCLAGRPPYVGDSPLAVLGQLVHGPAPVLPPEVPPEAAALVRRAMAKDPGQRFPTAAEFAAAARAVVTSRSVPGPITAVPPPAGPAPEPAAATREAATLRDPGMTVSQAAETVADGPEPPAAAPLAVRDQVRRPAGTTSPAGRRRSTLVAAVLAGLLLVGAVAGRLLATNRTGQQPATLGASSGTSGPAATSRAASTGAAPRATTAKVDPPAALCGPPASKFTVVEKRRLTTPRGDLLATTYLLYSAVDASHCAVTVKEPGAGMKLKAYVFVQARKGVRILSDDAGQPFVARVDPNRTRCVYWGGSIDEDTAIDYFDEQWCHK</sequence>
<keyword evidence="2" id="KW-0723">Serine/threonine-protein kinase</keyword>
<evidence type="ECO:0000313" key="12">
    <source>
        <dbReference type="EMBL" id="MBB4742935.1"/>
    </source>
</evidence>
<evidence type="ECO:0000313" key="13">
    <source>
        <dbReference type="Proteomes" id="UP000546162"/>
    </source>
</evidence>
<evidence type="ECO:0000256" key="4">
    <source>
        <dbReference type="ARBA" id="ARBA00022741"/>
    </source>
</evidence>
<dbReference type="FunFam" id="1.10.510.10:FF:000021">
    <property type="entry name" value="Serine/threonine protein kinase"/>
    <property type="match status" value="1"/>
</dbReference>
<feature type="region of interest" description="Disordered" evidence="9">
    <location>
        <begin position="308"/>
        <end position="351"/>
    </location>
</feature>
<dbReference type="AlphaFoldDB" id="A0A7W7MAL0"/>
<keyword evidence="10" id="KW-1133">Transmembrane helix</keyword>
<evidence type="ECO:0000256" key="1">
    <source>
        <dbReference type="ARBA" id="ARBA00012513"/>
    </source>
</evidence>
<keyword evidence="4" id="KW-0547">Nucleotide-binding</keyword>
<dbReference type="SMART" id="SM00220">
    <property type="entry name" value="S_TKc"/>
    <property type="match status" value="1"/>
</dbReference>
<dbReference type="InterPro" id="IPR008271">
    <property type="entry name" value="Ser/Thr_kinase_AS"/>
</dbReference>
<dbReference type="EC" id="2.7.11.1" evidence="1"/>
<dbReference type="Proteomes" id="UP000546162">
    <property type="component" value="Unassembled WGS sequence"/>
</dbReference>
<dbReference type="GO" id="GO:0004674">
    <property type="term" value="F:protein serine/threonine kinase activity"/>
    <property type="evidence" value="ECO:0007669"/>
    <property type="project" value="UniProtKB-KW"/>
</dbReference>
<feature type="region of interest" description="Disordered" evidence="9">
    <location>
        <begin position="383"/>
        <end position="420"/>
    </location>
</feature>
<evidence type="ECO:0000256" key="7">
    <source>
        <dbReference type="ARBA" id="ARBA00047899"/>
    </source>
</evidence>
<dbReference type="SUPFAM" id="SSF56112">
    <property type="entry name" value="Protein kinase-like (PK-like)"/>
    <property type="match status" value="1"/>
</dbReference>
<evidence type="ECO:0000256" key="3">
    <source>
        <dbReference type="ARBA" id="ARBA00022679"/>
    </source>
</evidence>
<evidence type="ECO:0000256" key="9">
    <source>
        <dbReference type="SAM" id="MobiDB-lite"/>
    </source>
</evidence>
<feature type="compositionally biased region" description="Low complexity" evidence="9">
    <location>
        <begin position="388"/>
        <end position="414"/>
    </location>
</feature>
<dbReference type="Pfam" id="PF00069">
    <property type="entry name" value="Pkinase"/>
    <property type="match status" value="1"/>
</dbReference>
<gene>
    <name evidence="12" type="ORF">BJY16_006394</name>
</gene>
<dbReference type="GO" id="GO:0045717">
    <property type="term" value="P:negative regulation of fatty acid biosynthetic process"/>
    <property type="evidence" value="ECO:0007669"/>
    <property type="project" value="UniProtKB-ARBA"/>
</dbReference>
<comment type="caution">
    <text evidence="12">The sequence shown here is derived from an EMBL/GenBank/DDBJ whole genome shotgun (WGS) entry which is preliminary data.</text>
</comment>
<dbReference type="InterPro" id="IPR000719">
    <property type="entry name" value="Prot_kinase_dom"/>
</dbReference>
<evidence type="ECO:0000259" key="11">
    <source>
        <dbReference type="PROSITE" id="PS50011"/>
    </source>
</evidence>
<dbReference type="Gene3D" id="3.30.200.20">
    <property type="entry name" value="Phosphorylase Kinase, domain 1"/>
    <property type="match status" value="1"/>
</dbReference>
<dbReference type="RefSeq" id="WP_185043234.1">
    <property type="nucleotide sequence ID" value="NZ_BAABFG010000005.1"/>
</dbReference>
<keyword evidence="3 12" id="KW-0808">Transferase</keyword>
<name>A0A7W7MAL0_9ACTN</name>
<keyword evidence="5 12" id="KW-0418">Kinase</keyword>
<keyword evidence="10" id="KW-0472">Membrane</keyword>
<organism evidence="12 13">
    <name type="scientific">Actinoplanes octamycinicus</name>
    <dbReference type="NCBI Taxonomy" id="135948"/>
    <lineage>
        <taxon>Bacteria</taxon>
        <taxon>Bacillati</taxon>
        <taxon>Actinomycetota</taxon>
        <taxon>Actinomycetes</taxon>
        <taxon>Micromonosporales</taxon>
        <taxon>Micromonosporaceae</taxon>
        <taxon>Actinoplanes</taxon>
    </lineage>
</organism>
<keyword evidence="13" id="KW-1185">Reference proteome</keyword>
<evidence type="ECO:0000256" key="8">
    <source>
        <dbReference type="ARBA" id="ARBA00048679"/>
    </source>
</evidence>
<dbReference type="PANTHER" id="PTHR43289:SF6">
    <property type="entry name" value="SERINE_THREONINE-PROTEIN KINASE NEKL-3"/>
    <property type="match status" value="1"/>
</dbReference>
<comment type="catalytic activity">
    <reaction evidence="7">
        <text>L-threonyl-[protein] + ATP = O-phospho-L-threonyl-[protein] + ADP + H(+)</text>
        <dbReference type="Rhea" id="RHEA:46608"/>
        <dbReference type="Rhea" id="RHEA-COMP:11060"/>
        <dbReference type="Rhea" id="RHEA-COMP:11605"/>
        <dbReference type="ChEBI" id="CHEBI:15378"/>
        <dbReference type="ChEBI" id="CHEBI:30013"/>
        <dbReference type="ChEBI" id="CHEBI:30616"/>
        <dbReference type="ChEBI" id="CHEBI:61977"/>
        <dbReference type="ChEBI" id="CHEBI:456216"/>
        <dbReference type="EC" id="2.7.11.1"/>
    </reaction>
</comment>
<evidence type="ECO:0000256" key="2">
    <source>
        <dbReference type="ARBA" id="ARBA00022527"/>
    </source>
</evidence>
<proteinExistence type="predicted"/>
<dbReference type="InterPro" id="IPR011009">
    <property type="entry name" value="Kinase-like_dom_sf"/>
</dbReference>
<accession>A0A7W7MAL0</accession>